<dbReference type="GO" id="GO:0030246">
    <property type="term" value="F:carbohydrate binding"/>
    <property type="evidence" value="ECO:0007669"/>
    <property type="project" value="InterPro"/>
</dbReference>
<keyword evidence="2" id="KW-0326">Glycosidase</keyword>
<dbReference type="Gene3D" id="2.60.40.1180">
    <property type="entry name" value="Golgi alpha-mannosidase II"/>
    <property type="match status" value="1"/>
</dbReference>
<accession>A0A5Q0H6J7</accession>
<sequence>MGLREISGGFDWRDGHQVVRVEAWGPDSVRVRVGLTGVRDDVPGALGERPEADAEVKVGAESAVLVNGALRVELADGLLRFVREDTQAELLAEERIHFWWPGARLFTANGNGYSRIAQNFRAYDGERLFGLGQHQHGLLDQKGAVVELVQRNAEVSIPFLLSSRGYGLLWNTPAVGRVELGVTGTRWVSDSARQIDYWLTAGEPADVLRHYADATGHAPAFPAWAAGFWQSKLRYRSQEELLAVAREYRDRGLPLSVIVVDFFHWTHLGEWRFDPAEWPDPAAAVRELEEMGVKLMVSVWPSVSPLSENHPVMLERGLFLATEQGPPFHADWPDKGVEGEVGVSFYDASNPEARAFVWDRVKRNYYDHGVRVWWLDACEPELKPGTPANLLTHDGPGLEVLNAYPANNARAYYEGMRAAGETEIITLNRSAWAGSQRWGAALWSGDIPATFESLAAQIRAGLNVALSGIPWWTTDIGGFHGGDQDSPEYRELVVRWFQYGALCPLFRLHGFRDPEVPLHPTMTGGPNEVWSYGEEAYEHIVAAMRLREALRPYVLEQMRVASETGLPPMRPLFVDHPGDEAAWAVDDQFLFGPDLLVAPVHRLGQRAREVHLPAGARWTDAATGELHEGGQTLLVDAPLDRIPLFVREGAHIPGINAKERS</sequence>
<dbReference type="PANTHER" id="PTHR43863">
    <property type="entry name" value="HYDROLASE, PUTATIVE (AFU_ORTHOLOGUE AFUA_1G03140)-RELATED"/>
    <property type="match status" value="1"/>
</dbReference>
<dbReference type="InterPro" id="IPR051816">
    <property type="entry name" value="Glycosyl_Hydrolase_31"/>
</dbReference>
<dbReference type="InterPro" id="IPR017853">
    <property type="entry name" value="GH"/>
</dbReference>
<dbReference type="InterPro" id="IPR025887">
    <property type="entry name" value="Glyco_hydro_31_N_dom"/>
</dbReference>
<dbReference type="CDD" id="cd14752">
    <property type="entry name" value="GH31_N"/>
    <property type="match status" value="1"/>
</dbReference>
<dbReference type="GO" id="GO:0005975">
    <property type="term" value="P:carbohydrate metabolic process"/>
    <property type="evidence" value="ECO:0007669"/>
    <property type="project" value="InterPro"/>
</dbReference>
<evidence type="ECO:0000259" key="5">
    <source>
        <dbReference type="Pfam" id="PF21365"/>
    </source>
</evidence>
<dbReference type="EMBL" id="CP034550">
    <property type="protein sequence ID" value="QFZ21831.1"/>
    <property type="molecule type" value="Genomic_DNA"/>
</dbReference>
<dbReference type="InterPro" id="IPR013780">
    <property type="entry name" value="Glyco_hydro_b"/>
</dbReference>
<dbReference type="Proteomes" id="UP000325787">
    <property type="component" value="Chromosome"/>
</dbReference>
<evidence type="ECO:0000259" key="4">
    <source>
        <dbReference type="Pfam" id="PF13802"/>
    </source>
</evidence>
<gene>
    <name evidence="6" type="ORF">EKG83_34460</name>
</gene>
<protein>
    <submittedName>
        <fullName evidence="6">Glycoside hydrolase family 31 protein</fullName>
    </submittedName>
</protein>
<organism evidence="6 7">
    <name type="scientific">Saccharothrix syringae</name>
    <name type="common">Nocardiopsis syringae</name>
    <dbReference type="NCBI Taxonomy" id="103733"/>
    <lineage>
        <taxon>Bacteria</taxon>
        <taxon>Bacillati</taxon>
        <taxon>Actinomycetota</taxon>
        <taxon>Actinomycetes</taxon>
        <taxon>Pseudonocardiales</taxon>
        <taxon>Pseudonocardiaceae</taxon>
        <taxon>Saccharothrix</taxon>
    </lineage>
</organism>
<evidence type="ECO:0000259" key="3">
    <source>
        <dbReference type="Pfam" id="PF01055"/>
    </source>
</evidence>
<keyword evidence="2 6" id="KW-0378">Hydrolase</keyword>
<dbReference type="Pfam" id="PF21365">
    <property type="entry name" value="Glyco_hydro_31_3rd"/>
    <property type="match status" value="1"/>
</dbReference>
<dbReference type="SUPFAM" id="SSF51011">
    <property type="entry name" value="Glycosyl hydrolase domain"/>
    <property type="match status" value="1"/>
</dbReference>
<evidence type="ECO:0000256" key="2">
    <source>
        <dbReference type="RuleBase" id="RU361185"/>
    </source>
</evidence>
<evidence type="ECO:0000313" key="7">
    <source>
        <dbReference type="Proteomes" id="UP000325787"/>
    </source>
</evidence>
<evidence type="ECO:0000256" key="1">
    <source>
        <dbReference type="ARBA" id="ARBA00007806"/>
    </source>
</evidence>
<proteinExistence type="inferred from homology"/>
<reference evidence="7" key="1">
    <citation type="journal article" date="2021" name="Curr. Microbiol.">
        <title>Complete genome of nocamycin-producing strain Saccharothrix syringae NRRL B-16468 reveals the biosynthetic potential for secondary metabolites.</title>
        <authorList>
            <person name="Mo X."/>
            <person name="Yang S."/>
        </authorList>
    </citation>
    <scope>NUCLEOTIDE SEQUENCE [LARGE SCALE GENOMIC DNA]</scope>
    <source>
        <strain evidence="7">ATCC 51364 / DSM 43886 / JCM 6844 / KCTC 9398 / NBRC 14523 / NRRL B-16468 / INA 2240</strain>
    </source>
</reference>
<dbReference type="InterPro" id="IPR011013">
    <property type="entry name" value="Gal_mutarotase_sf_dom"/>
</dbReference>
<dbReference type="RefSeq" id="WP_033434968.1">
    <property type="nucleotide sequence ID" value="NZ_CP034550.1"/>
</dbReference>
<feature type="domain" description="Glycosyl hydrolase family 31 C-terminal" evidence="5">
    <location>
        <begin position="565"/>
        <end position="650"/>
    </location>
</feature>
<dbReference type="KEGG" id="ssyi:EKG83_34460"/>
<keyword evidence="7" id="KW-1185">Reference proteome</keyword>
<dbReference type="SUPFAM" id="SSF51445">
    <property type="entry name" value="(Trans)glycosidases"/>
    <property type="match status" value="1"/>
</dbReference>
<dbReference type="InterPro" id="IPR048395">
    <property type="entry name" value="Glyco_hydro_31_C"/>
</dbReference>
<dbReference type="CDD" id="cd06591">
    <property type="entry name" value="GH31_xylosidase_XylS"/>
    <property type="match status" value="1"/>
</dbReference>
<dbReference type="Pfam" id="PF01055">
    <property type="entry name" value="Glyco_hydro_31_2nd"/>
    <property type="match status" value="1"/>
</dbReference>
<dbReference type="AlphaFoldDB" id="A0A5Q0H6J7"/>
<dbReference type="Pfam" id="PF13802">
    <property type="entry name" value="Gal_mutarotas_2"/>
    <property type="match status" value="1"/>
</dbReference>
<dbReference type="PANTHER" id="PTHR43863:SF2">
    <property type="entry name" value="MALTASE-GLUCOAMYLASE"/>
    <property type="match status" value="1"/>
</dbReference>
<dbReference type="OrthoDB" id="176168at2"/>
<evidence type="ECO:0000313" key="6">
    <source>
        <dbReference type="EMBL" id="QFZ21831.1"/>
    </source>
</evidence>
<dbReference type="SUPFAM" id="SSF74650">
    <property type="entry name" value="Galactose mutarotase-like"/>
    <property type="match status" value="1"/>
</dbReference>
<dbReference type="InterPro" id="IPR000322">
    <property type="entry name" value="Glyco_hydro_31_TIM"/>
</dbReference>
<dbReference type="Gene3D" id="2.60.40.1760">
    <property type="entry name" value="glycosyl hydrolase (family 31)"/>
    <property type="match status" value="1"/>
</dbReference>
<feature type="domain" description="Glycoside hydrolase family 31 N-terminal" evidence="4">
    <location>
        <begin position="19"/>
        <end position="175"/>
    </location>
</feature>
<feature type="domain" description="Glycoside hydrolase family 31 TIM barrel" evidence="3">
    <location>
        <begin position="219"/>
        <end position="555"/>
    </location>
</feature>
<name>A0A5Q0H6J7_SACSY</name>
<comment type="similarity">
    <text evidence="1 2">Belongs to the glycosyl hydrolase 31 family.</text>
</comment>
<dbReference type="Gene3D" id="3.20.20.80">
    <property type="entry name" value="Glycosidases"/>
    <property type="match status" value="1"/>
</dbReference>
<dbReference type="GO" id="GO:0004553">
    <property type="term" value="F:hydrolase activity, hydrolyzing O-glycosyl compounds"/>
    <property type="evidence" value="ECO:0007669"/>
    <property type="project" value="InterPro"/>
</dbReference>